<dbReference type="InterPro" id="IPR038763">
    <property type="entry name" value="DHH_sf"/>
</dbReference>
<dbReference type="RefSeq" id="WP_055052842.1">
    <property type="nucleotide sequence ID" value="NZ_CYZA01000004.1"/>
</dbReference>
<dbReference type="AlphaFoldDB" id="A0A173YPD6"/>
<name>A0A173YPD6_9FIRM</name>
<evidence type="ECO:0000313" key="4">
    <source>
        <dbReference type="Proteomes" id="UP000095447"/>
    </source>
</evidence>
<dbReference type="Pfam" id="PF01368">
    <property type="entry name" value="DHH"/>
    <property type="match status" value="1"/>
</dbReference>
<dbReference type="Pfam" id="PF02272">
    <property type="entry name" value="DHHA1"/>
    <property type="match status" value="1"/>
</dbReference>
<dbReference type="PANTHER" id="PTHR47618:SF1">
    <property type="entry name" value="BIFUNCTIONAL OLIGORIBONUCLEASE AND PAP PHOSPHATASE NRNA"/>
    <property type="match status" value="1"/>
</dbReference>
<dbReference type="InterPro" id="IPR001667">
    <property type="entry name" value="DDH_dom"/>
</dbReference>
<protein>
    <submittedName>
        <fullName evidence="3">Bifunctional oligoribonuclease and PAP phosphatase nrnA</fullName>
        <ecNumber evidence="3">3.1.-.-</ecNumber>
    </submittedName>
</protein>
<evidence type="ECO:0000313" key="3">
    <source>
        <dbReference type="EMBL" id="CUN65734.1"/>
    </source>
</evidence>
<dbReference type="InterPro" id="IPR051319">
    <property type="entry name" value="Oligoribo/pAp-PDE_c-di-AMP_PDE"/>
</dbReference>
<reference evidence="3 4" key="1">
    <citation type="submission" date="2015-09" db="EMBL/GenBank/DDBJ databases">
        <authorList>
            <consortium name="Pathogen Informatics"/>
        </authorList>
    </citation>
    <scope>NUCLEOTIDE SEQUENCE [LARGE SCALE GENOMIC DNA]</scope>
    <source>
        <strain evidence="3 4">2789STDY5608838</strain>
    </source>
</reference>
<organism evidence="3 4">
    <name type="scientific">Blautia obeum</name>
    <dbReference type="NCBI Taxonomy" id="40520"/>
    <lineage>
        <taxon>Bacteria</taxon>
        <taxon>Bacillati</taxon>
        <taxon>Bacillota</taxon>
        <taxon>Clostridia</taxon>
        <taxon>Lachnospirales</taxon>
        <taxon>Lachnospiraceae</taxon>
        <taxon>Blautia</taxon>
    </lineage>
</organism>
<dbReference type="GO" id="GO:0003676">
    <property type="term" value="F:nucleic acid binding"/>
    <property type="evidence" value="ECO:0007669"/>
    <property type="project" value="InterPro"/>
</dbReference>
<feature type="domain" description="DDH" evidence="1">
    <location>
        <begin position="22"/>
        <end position="171"/>
    </location>
</feature>
<sequence>MTEFNFDTVFDETMQTHNLDTVVILGHLNPDGDAAGSVMSLAHYIHVNYPQYRVFPYLAKTLERGPKKMVVEDKIFVPFEMPDISGKQYCVIVCDNATLERMIGLEYYQNAAASIVVDHHASNEGYGDVNWTKVSEACAENVYHMLSPELLLNAAQKEAYPNAADYIYLGILHDTGGLARANQGIFQAVADLMAMGVDHGRIMKTLHSDTLDILYKRADILHGAVRAMDGRVAYVIMGQKEIAEKDITYEDIHCISTILRDCDDIELGFTMYEEEENGWRCSFRSDGKWINVNELLKPFGGGGHISAAGLKYQTDNVEELKKQILDRVAEMKNKQ</sequence>
<gene>
    <name evidence="3" type="primary">nrnA_1</name>
    <name evidence="3" type="ORF">ERS852395_00944</name>
</gene>
<evidence type="ECO:0000259" key="1">
    <source>
        <dbReference type="Pfam" id="PF01368"/>
    </source>
</evidence>
<feature type="domain" description="DHHA1" evidence="2">
    <location>
        <begin position="244"/>
        <end position="329"/>
    </location>
</feature>
<evidence type="ECO:0000259" key="2">
    <source>
        <dbReference type="Pfam" id="PF02272"/>
    </source>
</evidence>
<dbReference type="EC" id="3.1.-.-" evidence="3"/>
<dbReference type="PANTHER" id="PTHR47618">
    <property type="entry name" value="BIFUNCTIONAL OLIGORIBONUCLEASE AND PAP PHOSPHATASE NRNA"/>
    <property type="match status" value="1"/>
</dbReference>
<accession>A0A173YPD6</accession>
<keyword evidence="3" id="KW-0378">Hydrolase</keyword>
<dbReference type="Gene3D" id="3.90.1640.10">
    <property type="entry name" value="inorganic pyrophosphatase (n-terminal core)"/>
    <property type="match status" value="1"/>
</dbReference>
<dbReference type="Gene3D" id="3.10.310.30">
    <property type="match status" value="1"/>
</dbReference>
<proteinExistence type="predicted"/>
<dbReference type="EMBL" id="CYZA01000004">
    <property type="protein sequence ID" value="CUN65734.1"/>
    <property type="molecule type" value="Genomic_DNA"/>
</dbReference>
<dbReference type="GO" id="GO:0016787">
    <property type="term" value="F:hydrolase activity"/>
    <property type="evidence" value="ECO:0007669"/>
    <property type="project" value="UniProtKB-KW"/>
</dbReference>
<dbReference type="SUPFAM" id="SSF64182">
    <property type="entry name" value="DHH phosphoesterases"/>
    <property type="match status" value="1"/>
</dbReference>
<dbReference type="InterPro" id="IPR003156">
    <property type="entry name" value="DHHA1_dom"/>
</dbReference>
<dbReference type="Proteomes" id="UP000095447">
    <property type="component" value="Unassembled WGS sequence"/>
</dbReference>